<accession>A0AAV4DXX7</accession>
<feature type="region of interest" description="Disordered" evidence="1">
    <location>
        <begin position="73"/>
        <end position="150"/>
    </location>
</feature>
<feature type="compositionally biased region" description="Polar residues" evidence="1">
    <location>
        <begin position="133"/>
        <end position="150"/>
    </location>
</feature>
<evidence type="ECO:0000313" key="2">
    <source>
        <dbReference type="EMBL" id="GFO48900.1"/>
    </source>
</evidence>
<keyword evidence="3" id="KW-1185">Reference proteome</keyword>
<protein>
    <submittedName>
        <fullName evidence="2">Uncharacterized protein</fullName>
    </submittedName>
</protein>
<feature type="region of interest" description="Disordered" evidence="1">
    <location>
        <begin position="1"/>
        <end position="23"/>
    </location>
</feature>
<evidence type="ECO:0000313" key="3">
    <source>
        <dbReference type="Proteomes" id="UP000735302"/>
    </source>
</evidence>
<dbReference type="AlphaFoldDB" id="A0AAV4DXX7"/>
<feature type="compositionally biased region" description="Acidic residues" evidence="1">
    <location>
        <begin position="106"/>
        <end position="118"/>
    </location>
</feature>
<organism evidence="2 3">
    <name type="scientific">Plakobranchus ocellatus</name>
    <dbReference type="NCBI Taxonomy" id="259542"/>
    <lineage>
        <taxon>Eukaryota</taxon>
        <taxon>Metazoa</taxon>
        <taxon>Spiralia</taxon>
        <taxon>Lophotrochozoa</taxon>
        <taxon>Mollusca</taxon>
        <taxon>Gastropoda</taxon>
        <taxon>Heterobranchia</taxon>
        <taxon>Euthyneura</taxon>
        <taxon>Panpulmonata</taxon>
        <taxon>Sacoglossa</taxon>
        <taxon>Placobranchoidea</taxon>
        <taxon>Plakobranchidae</taxon>
        <taxon>Plakobranchus</taxon>
    </lineage>
</organism>
<dbReference type="EMBL" id="BLXT01008455">
    <property type="protein sequence ID" value="GFO48900.1"/>
    <property type="molecule type" value="Genomic_DNA"/>
</dbReference>
<evidence type="ECO:0000256" key="1">
    <source>
        <dbReference type="SAM" id="MobiDB-lite"/>
    </source>
</evidence>
<proteinExistence type="predicted"/>
<dbReference type="Proteomes" id="UP000735302">
    <property type="component" value="Unassembled WGS sequence"/>
</dbReference>
<comment type="caution">
    <text evidence="2">The sequence shown here is derived from an EMBL/GenBank/DDBJ whole genome shotgun (WGS) entry which is preliminary data.</text>
</comment>
<name>A0AAV4DXX7_9GAST</name>
<gene>
    <name evidence="2" type="ORF">PoB_007540500</name>
</gene>
<reference evidence="2 3" key="1">
    <citation type="journal article" date="2021" name="Elife">
        <title>Chloroplast acquisition without the gene transfer in kleptoplastic sea slugs, Plakobranchus ocellatus.</title>
        <authorList>
            <person name="Maeda T."/>
            <person name="Takahashi S."/>
            <person name="Yoshida T."/>
            <person name="Shimamura S."/>
            <person name="Takaki Y."/>
            <person name="Nagai Y."/>
            <person name="Toyoda A."/>
            <person name="Suzuki Y."/>
            <person name="Arimoto A."/>
            <person name="Ishii H."/>
            <person name="Satoh N."/>
            <person name="Nishiyama T."/>
            <person name="Hasebe M."/>
            <person name="Maruyama T."/>
            <person name="Minagawa J."/>
            <person name="Obokata J."/>
            <person name="Shigenobu S."/>
        </authorList>
    </citation>
    <scope>NUCLEOTIDE SEQUENCE [LARGE SCALE GENOMIC DNA]</scope>
</reference>
<sequence>MRNASAKNLKEQKVTGCISPPSQFGPVPNGALLFSSPFFSSSGVEVEEEEEEATPFLQFNNVSSWRTVTVSHSYLRGDKKENYISNKNKNNDDDDNDDDHDHDHDHEEEEDSDDDDADGGGSGDYDGDDDASPKNTNESNISRPSPKNNE</sequence>